<dbReference type="InterPro" id="IPR036635">
    <property type="entry name" value="MurB_C_sf"/>
</dbReference>
<dbReference type="UniPathway" id="UPA00219"/>
<sequence>MSTGLPEQLVLELVKRFSNLVNFQVPLNTLSYWKIGGKAECVISPSNLEELQDALSIAHAYPTIPSLVIGDTSNILFDDLGYKGILIKLGNNLSKFECIENKIYCEAGVWVPGLAFRCYKQGLSGIEHTCGIPGRIGGLVYMNGGSQRRGILENVESVIAFTKEGTREEYYLRDMNYSYRKSPFQGKPLIIAAVNLKLHAERPSTIRRSMLNILSSRRKKFPRKLPNCGSVFLSDPKMYDFVGPPGFAIEKSGLKGYRKGNAQISPLHANFIVNLGGASSDDVLYLIALARKKVETDTGFLMDCEVRYVRPNGEVLQAHEYTDRTF</sequence>
<proteinExistence type="inferred from homology"/>
<evidence type="ECO:0000256" key="12">
    <source>
        <dbReference type="ARBA" id="ARBA00022857"/>
    </source>
</evidence>
<gene>
    <name evidence="20" type="primary">murB</name>
    <name evidence="22" type="ORF">EP13_08155</name>
</gene>
<keyword evidence="11 20" id="KW-0274">FAD</keyword>
<dbReference type="GO" id="GO:0008360">
    <property type="term" value="P:regulation of cell shape"/>
    <property type="evidence" value="ECO:0007669"/>
    <property type="project" value="UniProtKB-KW"/>
</dbReference>
<evidence type="ECO:0000256" key="3">
    <source>
        <dbReference type="ARBA" id="ARBA00004496"/>
    </source>
</evidence>
<feature type="active site" description="Proton donor" evidence="20">
    <location>
        <position position="230"/>
    </location>
</feature>
<dbReference type="GO" id="GO:0051301">
    <property type="term" value="P:cell division"/>
    <property type="evidence" value="ECO:0007669"/>
    <property type="project" value="UniProtKB-KW"/>
</dbReference>
<feature type="domain" description="FAD-binding PCMH-type" evidence="21">
    <location>
        <begin position="35"/>
        <end position="201"/>
    </location>
</feature>
<dbReference type="Proteomes" id="UP000056090">
    <property type="component" value="Chromosome"/>
</dbReference>
<dbReference type="InterPro" id="IPR016167">
    <property type="entry name" value="FAD-bd_PCMH_sub1"/>
</dbReference>
<keyword evidence="16 20" id="KW-0131">Cell cycle</keyword>
<comment type="cofactor">
    <cofactor evidence="1 20">
        <name>FAD</name>
        <dbReference type="ChEBI" id="CHEBI:57692"/>
    </cofactor>
</comment>
<dbReference type="EMBL" id="CP008849">
    <property type="protein sequence ID" value="AIF98656.1"/>
    <property type="molecule type" value="Genomic_DNA"/>
</dbReference>
<dbReference type="InterPro" id="IPR003170">
    <property type="entry name" value="MurB"/>
</dbReference>
<dbReference type="GO" id="GO:0008762">
    <property type="term" value="F:UDP-N-acetylmuramate dehydrogenase activity"/>
    <property type="evidence" value="ECO:0007669"/>
    <property type="project" value="UniProtKB-UniRule"/>
</dbReference>
<name>A0A075NYK9_9ALTE</name>
<comment type="function">
    <text evidence="2 20">Cell wall formation.</text>
</comment>
<dbReference type="InterPro" id="IPR011601">
    <property type="entry name" value="MurB_C"/>
</dbReference>
<comment type="subcellular location">
    <subcellularLocation>
        <location evidence="3 20">Cytoplasm</location>
    </subcellularLocation>
</comment>
<evidence type="ECO:0000256" key="16">
    <source>
        <dbReference type="ARBA" id="ARBA00023306"/>
    </source>
</evidence>
<keyword evidence="23" id="KW-1185">Reference proteome</keyword>
<evidence type="ECO:0000256" key="13">
    <source>
        <dbReference type="ARBA" id="ARBA00022960"/>
    </source>
</evidence>
<evidence type="ECO:0000256" key="19">
    <source>
        <dbReference type="ARBA" id="ARBA00048914"/>
    </source>
</evidence>
<keyword evidence="13 20" id="KW-0133">Cell shape</keyword>
<comment type="pathway">
    <text evidence="4 20">Cell wall biogenesis; peptidoglycan biosynthesis.</text>
</comment>
<dbReference type="Pfam" id="PF02873">
    <property type="entry name" value="MurB_C"/>
    <property type="match status" value="1"/>
</dbReference>
<dbReference type="Gene3D" id="3.30.465.10">
    <property type="match status" value="1"/>
</dbReference>
<feature type="active site" evidence="20">
    <location>
        <position position="305"/>
    </location>
</feature>
<evidence type="ECO:0000256" key="7">
    <source>
        <dbReference type="ARBA" id="ARBA00015188"/>
    </source>
</evidence>
<dbReference type="PANTHER" id="PTHR21071:SF4">
    <property type="entry name" value="UDP-N-ACETYLENOLPYRUVOYLGLUCOSAMINE REDUCTASE"/>
    <property type="match status" value="1"/>
</dbReference>
<evidence type="ECO:0000256" key="9">
    <source>
        <dbReference type="ARBA" id="ARBA00022618"/>
    </source>
</evidence>
<dbReference type="Gene3D" id="3.90.78.10">
    <property type="entry name" value="UDP-N-acetylenolpyruvoylglucosamine reductase, C-terminal domain"/>
    <property type="match status" value="1"/>
</dbReference>
<evidence type="ECO:0000256" key="5">
    <source>
        <dbReference type="ARBA" id="ARBA00010485"/>
    </source>
</evidence>
<dbReference type="NCBIfam" id="TIGR00179">
    <property type="entry name" value="murB"/>
    <property type="match status" value="1"/>
</dbReference>
<dbReference type="PROSITE" id="PS51387">
    <property type="entry name" value="FAD_PCMH"/>
    <property type="match status" value="1"/>
</dbReference>
<evidence type="ECO:0000256" key="15">
    <source>
        <dbReference type="ARBA" id="ARBA00023002"/>
    </source>
</evidence>
<dbReference type="AlphaFoldDB" id="A0A075NYK9"/>
<evidence type="ECO:0000259" key="21">
    <source>
        <dbReference type="PROSITE" id="PS51387"/>
    </source>
</evidence>
<evidence type="ECO:0000256" key="14">
    <source>
        <dbReference type="ARBA" id="ARBA00022984"/>
    </source>
</evidence>
<dbReference type="InterPro" id="IPR016166">
    <property type="entry name" value="FAD-bd_PCMH"/>
</dbReference>
<evidence type="ECO:0000256" key="18">
    <source>
        <dbReference type="ARBA" id="ARBA00031026"/>
    </source>
</evidence>
<dbReference type="GO" id="GO:0071949">
    <property type="term" value="F:FAD binding"/>
    <property type="evidence" value="ECO:0007669"/>
    <property type="project" value="InterPro"/>
</dbReference>
<dbReference type="EC" id="1.3.1.98" evidence="6 20"/>
<dbReference type="InterPro" id="IPR036318">
    <property type="entry name" value="FAD-bd_PCMH-like_sf"/>
</dbReference>
<dbReference type="GO" id="GO:0009252">
    <property type="term" value="P:peptidoglycan biosynthetic process"/>
    <property type="evidence" value="ECO:0007669"/>
    <property type="project" value="UniProtKB-UniRule"/>
</dbReference>
<evidence type="ECO:0000256" key="11">
    <source>
        <dbReference type="ARBA" id="ARBA00022827"/>
    </source>
</evidence>
<evidence type="ECO:0000256" key="8">
    <source>
        <dbReference type="ARBA" id="ARBA00022490"/>
    </source>
</evidence>
<dbReference type="PANTHER" id="PTHR21071">
    <property type="entry name" value="UDP-N-ACETYLENOLPYRUVOYLGLUCOSAMINE REDUCTASE"/>
    <property type="match status" value="1"/>
</dbReference>
<dbReference type="KEGG" id="aal:EP13_08155"/>
<keyword evidence="10 20" id="KW-0285">Flavoprotein</keyword>
<keyword evidence="15 20" id="KW-0560">Oxidoreductase</keyword>
<evidence type="ECO:0000256" key="1">
    <source>
        <dbReference type="ARBA" id="ARBA00001974"/>
    </source>
</evidence>
<dbReference type="RefSeq" id="WP_044056826.1">
    <property type="nucleotide sequence ID" value="NZ_CBCSKJ010000001.1"/>
</dbReference>
<dbReference type="GeneID" id="78254885"/>
<accession>A0A075NYK9</accession>
<keyword evidence="14 20" id="KW-0573">Peptidoglycan synthesis</keyword>
<evidence type="ECO:0000256" key="17">
    <source>
        <dbReference type="ARBA" id="ARBA00023316"/>
    </source>
</evidence>
<feature type="active site" evidence="20">
    <location>
        <position position="180"/>
    </location>
</feature>
<evidence type="ECO:0000256" key="20">
    <source>
        <dbReference type="HAMAP-Rule" id="MF_00037"/>
    </source>
</evidence>
<evidence type="ECO:0000256" key="4">
    <source>
        <dbReference type="ARBA" id="ARBA00004752"/>
    </source>
</evidence>
<dbReference type="eggNOG" id="COG0812">
    <property type="taxonomic scope" value="Bacteria"/>
</dbReference>
<dbReference type="GO" id="GO:0071555">
    <property type="term" value="P:cell wall organization"/>
    <property type="evidence" value="ECO:0007669"/>
    <property type="project" value="UniProtKB-KW"/>
</dbReference>
<evidence type="ECO:0000313" key="23">
    <source>
        <dbReference type="Proteomes" id="UP000056090"/>
    </source>
</evidence>
<dbReference type="InterPro" id="IPR006094">
    <property type="entry name" value="Oxid_FAD_bind_N"/>
</dbReference>
<dbReference type="SUPFAM" id="SSF56176">
    <property type="entry name" value="FAD-binding/transporter-associated domain-like"/>
    <property type="match status" value="1"/>
</dbReference>
<keyword evidence="12 20" id="KW-0521">NADP</keyword>
<comment type="catalytic activity">
    <reaction evidence="19 20">
        <text>UDP-N-acetyl-alpha-D-muramate + NADP(+) = UDP-N-acetyl-3-O-(1-carboxyvinyl)-alpha-D-glucosamine + NADPH + H(+)</text>
        <dbReference type="Rhea" id="RHEA:12248"/>
        <dbReference type="ChEBI" id="CHEBI:15378"/>
        <dbReference type="ChEBI" id="CHEBI:57783"/>
        <dbReference type="ChEBI" id="CHEBI:58349"/>
        <dbReference type="ChEBI" id="CHEBI:68483"/>
        <dbReference type="ChEBI" id="CHEBI:70757"/>
        <dbReference type="EC" id="1.3.1.98"/>
    </reaction>
</comment>
<evidence type="ECO:0000313" key="22">
    <source>
        <dbReference type="EMBL" id="AIF98656.1"/>
    </source>
</evidence>
<organism evidence="22 23">
    <name type="scientific">Alteromonas australica</name>
    <dbReference type="NCBI Taxonomy" id="589873"/>
    <lineage>
        <taxon>Bacteria</taxon>
        <taxon>Pseudomonadati</taxon>
        <taxon>Pseudomonadota</taxon>
        <taxon>Gammaproteobacteria</taxon>
        <taxon>Alteromonadales</taxon>
        <taxon>Alteromonadaceae</taxon>
        <taxon>Alteromonas/Salinimonas group</taxon>
        <taxon>Alteromonas</taxon>
    </lineage>
</organism>
<evidence type="ECO:0000256" key="6">
    <source>
        <dbReference type="ARBA" id="ARBA00012518"/>
    </source>
</evidence>
<dbReference type="InterPro" id="IPR016169">
    <property type="entry name" value="FAD-bd_PCMH_sub2"/>
</dbReference>
<dbReference type="SUPFAM" id="SSF56194">
    <property type="entry name" value="Uridine diphospho-N-Acetylenolpyruvylglucosamine reductase, MurB, C-terminal domain"/>
    <property type="match status" value="1"/>
</dbReference>
<keyword evidence="9 20" id="KW-0132">Cell division</keyword>
<evidence type="ECO:0000256" key="10">
    <source>
        <dbReference type="ARBA" id="ARBA00022630"/>
    </source>
</evidence>
<comment type="similarity">
    <text evidence="5 20">Belongs to the MurB family.</text>
</comment>
<evidence type="ECO:0000256" key="2">
    <source>
        <dbReference type="ARBA" id="ARBA00003921"/>
    </source>
</evidence>
<keyword evidence="8 20" id="KW-0963">Cytoplasm</keyword>
<dbReference type="GO" id="GO:0005829">
    <property type="term" value="C:cytosol"/>
    <property type="evidence" value="ECO:0007669"/>
    <property type="project" value="TreeGrafter"/>
</dbReference>
<dbReference type="Gene3D" id="3.30.43.10">
    <property type="entry name" value="Uridine Diphospho-n-acetylenolpyruvylglucosamine Reductase, domain 2"/>
    <property type="match status" value="1"/>
</dbReference>
<protein>
    <recommendedName>
        <fullName evidence="7 20">UDP-N-acetylenolpyruvoylglucosamine reductase</fullName>
        <ecNumber evidence="6 20">1.3.1.98</ecNumber>
    </recommendedName>
    <alternativeName>
        <fullName evidence="18 20">UDP-N-acetylmuramate dehydrogenase</fullName>
    </alternativeName>
</protein>
<dbReference type="Pfam" id="PF01565">
    <property type="entry name" value="FAD_binding_4"/>
    <property type="match status" value="1"/>
</dbReference>
<dbReference type="HAMAP" id="MF_00037">
    <property type="entry name" value="MurB"/>
    <property type="match status" value="1"/>
</dbReference>
<reference evidence="22 23" key="1">
    <citation type="submission" date="2014-06" db="EMBL/GenBank/DDBJ databases">
        <title>Genomes of Alteromonas australica, a world apart.</title>
        <authorList>
            <person name="Gonzaga A."/>
            <person name="Lopez-Perez M."/>
            <person name="Rodriguez-Valera F."/>
        </authorList>
    </citation>
    <scope>NUCLEOTIDE SEQUENCE [LARGE SCALE GENOMIC DNA]</scope>
    <source>
        <strain evidence="22 23">H 17</strain>
    </source>
</reference>
<keyword evidence="17 20" id="KW-0961">Cell wall biogenesis/degradation</keyword>